<proteinExistence type="predicted"/>
<accession>A0A225V7R8</accession>
<name>A0A225V7R8_9STRA</name>
<dbReference type="AlphaFoldDB" id="A0A225V7R8"/>
<feature type="non-terminal residue" evidence="1">
    <location>
        <position position="1"/>
    </location>
</feature>
<evidence type="ECO:0000313" key="2">
    <source>
        <dbReference type="Proteomes" id="UP000198211"/>
    </source>
</evidence>
<sequence>APWLSLSSDGTAYVRFNSLPRPTSHSKSLVASDTAMYSASLVLNALISCFHDRCNNIMPSTIIT</sequence>
<evidence type="ECO:0000313" key="1">
    <source>
        <dbReference type="EMBL" id="OWZ01009.1"/>
    </source>
</evidence>
<protein>
    <submittedName>
        <fullName evidence="1">Uncharacterized protein</fullName>
    </submittedName>
</protein>
<reference evidence="2" key="1">
    <citation type="submission" date="2017-03" db="EMBL/GenBank/DDBJ databases">
        <title>Phytopthora megakarya and P. palmivora, two closely related causual agents of cacao black pod achieved similar genome size and gene model numbers by different mechanisms.</title>
        <authorList>
            <person name="Ali S."/>
            <person name="Shao J."/>
            <person name="Larry D.J."/>
            <person name="Kronmiller B."/>
            <person name="Shen D."/>
            <person name="Strem M.D."/>
            <person name="Melnick R.L."/>
            <person name="Guiltinan M.J."/>
            <person name="Tyler B.M."/>
            <person name="Meinhardt L.W."/>
            <person name="Bailey B.A."/>
        </authorList>
    </citation>
    <scope>NUCLEOTIDE SEQUENCE [LARGE SCALE GENOMIC DNA]</scope>
    <source>
        <strain evidence="2">zdho120</strain>
    </source>
</reference>
<keyword evidence="2" id="KW-1185">Reference proteome</keyword>
<organism evidence="1 2">
    <name type="scientific">Phytophthora megakarya</name>
    <dbReference type="NCBI Taxonomy" id="4795"/>
    <lineage>
        <taxon>Eukaryota</taxon>
        <taxon>Sar</taxon>
        <taxon>Stramenopiles</taxon>
        <taxon>Oomycota</taxon>
        <taxon>Peronosporomycetes</taxon>
        <taxon>Peronosporales</taxon>
        <taxon>Peronosporaceae</taxon>
        <taxon>Phytophthora</taxon>
    </lineage>
</organism>
<dbReference type="Proteomes" id="UP000198211">
    <property type="component" value="Unassembled WGS sequence"/>
</dbReference>
<dbReference type="EMBL" id="NBNE01007169">
    <property type="protein sequence ID" value="OWZ01009.1"/>
    <property type="molecule type" value="Genomic_DNA"/>
</dbReference>
<gene>
    <name evidence="1" type="ORF">PHMEG_00027682</name>
</gene>
<comment type="caution">
    <text evidence="1">The sequence shown here is derived from an EMBL/GenBank/DDBJ whole genome shotgun (WGS) entry which is preliminary data.</text>
</comment>